<keyword evidence="3" id="KW-1185">Reference proteome</keyword>
<dbReference type="eggNOG" id="ENOG5031KPU">
    <property type="taxonomic scope" value="Bacteria"/>
</dbReference>
<sequence length="131" mass="14651">MSPAAAEPPPVHPEATPSTREETHVSKPNRKRYKLSTVKQQFTEALGGQEVEFELDNGEILTFPHPLFADDEWSTAVDDAESSREKAVAILGEEQYDKYVAAGHSDNDIALLFLAVQQDMRDQVKKRPTRS</sequence>
<accession>C9ZFL3</accession>
<reference evidence="2 3" key="1">
    <citation type="journal article" date="2010" name="Mol. Plant Microbe Interact.">
        <title>Streptomyces scabies 87-22 contains a coronafacic acid-like biosynthetic cluster that contributes to plant-microbe interactions.</title>
        <authorList>
            <person name="Bignell D.R."/>
            <person name="Seipke R.F."/>
            <person name="Huguet-Tapia J.C."/>
            <person name="Chambers A.H."/>
            <person name="Parry R.J."/>
            <person name="Loria R."/>
        </authorList>
    </citation>
    <scope>NUCLEOTIDE SEQUENCE [LARGE SCALE GENOMIC DNA]</scope>
    <source>
        <strain evidence="2 3">87.22</strain>
    </source>
</reference>
<name>C9ZFL3_STRSW</name>
<dbReference type="Proteomes" id="UP000001444">
    <property type="component" value="Chromosome"/>
</dbReference>
<evidence type="ECO:0000256" key="1">
    <source>
        <dbReference type="SAM" id="MobiDB-lite"/>
    </source>
</evidence>
<dbReference type="STRING" id="680198.SCAB_65001"/>
<protein>
    <submittedName>
        <fullName evidence="2">Uncharacterized protein</fullName>
    </submittedName>
</protein>
<feature type="compositionally biased region" description="Pro residues" evidence="1">
    <location>
        <begin position="1"/>
        <end position="12"/>
    </location>
</feature>
<evidence type="ECO:0000313" key="3">
    <source>
        <dbReference type="Proteomes" id="UP000001444"/>
    </source>
</evidence>
<evidence type="ECO:0000313" key="2">
    <source>
        <dbReference type="EMBL" id="CBG73503.1"/>
    </source>
</evidence>
<organism evidence="2 3">
    <name type="scientific">Streptomyces scabiei (strain 87.22)</name>
    <dbReference type="NCBI Taxonomy" id="680198"/>
    <lineage>
        <taxon>Bacteria</taxon>
        <taxon>Bacillati</taxon>
        <taxon>Actinomycetota</taxon>
        <taxon>Actinomycetes</taxon>
        <taxon>Kitasatosporales</taxon>
        <taxon>Streptomycetaceae</taxon>
        <taxon>Streptomyces</taxon>
    </lineage>
</organism>
<feature type="region of interest" description="Disordered" evidence="1">
    <location>
        <begin position="1"/>
        <end position="33"/>
    </location>
</feature>
<dbReference type="HOGENOM" id="CLU_1926456_0_0_11"/>
<dbReference type="AlphaFoldDB" id="C9ZFL3"/>
<dbReference type="KEGG" id="scb:SCAB_65001"/>
<proteinExistence type="predicted"/>
<gene>
    <name evidence="2" type="ordered locus">SCAB_65001</name>
</gene>
<dbReference type="EMBL" id="FN554889">
    <property type="protein sequence ID" value="CBG73503.1"/>
    <property type="molecule type" value="Genomic_DNA"/>
</dbReference>